<dbReference type="EMBL" id="CP063407">
    <property type="protein sequence ID" value="QSZ33329.1"/>
    <property type="molecule type" value="Genomic_DNA"/>
</dbReference>
<feature type="compositionally biased region" description="Basic and acidic residues" evidence="1">
    <location>
        <begin position="122"/>
        <end position="150"/>
    </location>
</feature>
<keyword evidence="3" id="KW-1185">Reference proteome</keyword>
<name>A0A8A3PE24_9HELO</name>
<evidence type="ECO:0000313" key="3">
    <source>
        <dbReference type="Proteomes" id="UP000672032"/>
    </source>
</evidence>
<evidence type="ECO:0000313" key="2">
    <source>
        <dbReference type="EMBL" id="QSZ33329.1"/>
    </source>
</evidence>
<gene>
    <name evidence="2" type="ORF">DSL72_002917</name>
</gene>
<protein>
    <recommendedName>
        <fullName evidence="4">Protein kinase domain-containing protein</fullName>
    </recommendedName>
</protein>
<evidence type="ECO:0008006" key="4">
    <source>
        <dbReference type="Google" id="ProtNLM"/>
    </source>
</evidence>
<reference evidence="2" key="1">
    <citation type="submission" date="2020-10" db="EMBL/GenBank/DDBJ databases">
        <title>Genome Sequence of Monilinia vaccinii-corymbosi Sheds Light on Mummy Berry Disease Infection of Blueberry and Mating Type.</title>
        <authorList>
            <person name="Yow A.G."/>
            <person name="Zhang Y."/>
            <person name="Bansal K."/>
            <person name="Eacker S.M."/>
            <person name="Sullivan S."/>
            <person name="Liachko I."/>
            <person name="Cubeta M.A."/>
            <person name="Rollins J.A."/>
            <person name="Ashrafi H."/>
        </authorList>
    </citation>
    <scope>NUCLEOTIDE SEQUENCE</scope>
    <source>
        <strain evidence="2">RL-1</strain>
    </source>
</reference>
<dbReference type="OrthoDB" id="3559253at2759"/>
<organism evidence="2 3">
    <name type="scientific">Monilinia vaccinii-corymbosi</name>
    <dbReference type="NCBI Taxonomy" id="61207"/>
    <lineage>
        <taxon>Eukaryota</taxon>
        <taxon>Fungi</taxon>
        <taxon>Dikarya</taxon>
        <taxon>Ascomycota</taxon>
        <taxon>Pezizomycotina</taxon>
        <taxon>Leotiomycetes</taxon>
        <taxon>Helotiales</taxon>
        <taxon>Sclerotiniaceae</taxon>
        <taxon>Monilinia</taxon>
    </lineage>
</organism>
<dbReference type="AlphaFoldDB" id="A0A8A3PE24"/>
<feature type="region of interest" description="Disordered" evidence="1">
    <location>
        <begin position="122"/>
        <end position="161"/>
    </location>
</feature>
<evidence type="ECO:0000256" key="1">
    <source>
        <dbReference type="SAM" id="MobiDB-lite"/>
    </source>
</evidence>
<dbReference type="Proteomes" id="UP000672032">
    <property type="component" value="Chromosome 3"/>
</dbReference>
<sequence>MYRRLQQLQGKFLPYFYGEAIYDDSPALVLSEIIGRRLFELEIPPEEDEEMERKLDEVYRALTVYHVMHGDPTLYNAMDIGDRIMLLDQEQSEIQEAEWENSTNKANVGYLMRHLQLNRQYREEERQRAEKARKDRKERRRNDREEERQFRIGNPGRRGEE</sequence>
<proteinExistence type="predicted"/>
<accession>A0A8A3PE24</accession>